<evidence type="ECO:0000256" key="1">
    <source>
        <dbReference type="ARBA" id="ARBA00038158"/>
    </source>
</evidence>
<name>A0A420Y006_9PEZI</name>
<comment type="caution">
    <text evidence="3">The sequence shown here is derived from an EMBL/GenBank/DDBJ whole genome shotgun (WGS) entry which is preliminary data.</text>
</comment>
<feature type="compositionally biased region" description="Basic and acidic residues" evidence="2">
    <location>
        <begin position="21"/>
        <end position="41"/>
    </location>
</feature>
<dbReference type="Pfam" id="PF13489">
    <property type="entry name" value="Methyltransf_23"/>
    <property type="match status" value="1"/>
</dbReference>
<evidence type="ECO:0008006" key="5">
    <source>
        <dbReference type="Google" id="ProtNLM"/>
    </source>
</evidence>
<dbReference type="PANTHER" id="PTHR43591:SF24">
    <property type="entry name" value="2-METHOXY-6-POLYPRENYL-1,4-BENZOQUINOL METHYLASE, MITOCHONDRIAL"/>
    <property type="match status" value="1"/>
</dbReference>
<evidence type="ECO:0000256" key="2">
    <source>
        <dbReference type="SAM" id="MobiDB-lite"/>
    </source>
</evidence>
<dbReference type="Proteomes" id="UP000275385">
    <property type="component" value="Unassembled WGS sequence"/>
</dbReference>
<dbReference type="EMBL" id="QVQW01000080">
    <property type="protein sequence ID" value="RKU41216.1"/>
    <property type="molecule type" value="Genomic_DNA"/>
</dbReference>
<feature type="region of interest" description="Disordered" evidence="2">
    <location>
        <begin position="1"/>
        <end position="53"/>
    </location>
</feature>
<dbReference type="AlphaFoldDB" id="A0A420Y006"/>
<evidence type="ECO:0000313" key="4">
    <source>
        <dbReference type="Proteomes" id="UP000275385"/>
    </source>
</evidence>
<protein>
    <recommendedName>
        <fullName evidence="5">Methyltransferase domain-containing protein</fullName>
    </recommendedName>
</protein>
<accession>A0A420Y006</accession>
<proteinExistence type="inferred from homology"/>
<feature type="compositionally biased region" description="Basic and acidic residues" evidence="2">
    <location>
        <begin position="359"/>
        <end position="389"/>
    </location>
</feature>
<comment type="similarity">
    <text evidence="1">Belongs to the methyltransferase superfamily. LaeA methyltransferase family.</text>
</comment>
<dbReference type="CDD" id="cd02440">
    <property type="entry name" value="AdoMet_MTases"/>
    <property type="match status" value="1"/>
</dbReference>
<feature type="compositionally biased region" description="Low complexity" evidence="2">
    <location>
        <begin position="390"/>
        <end position="408"/>
    </location>
</feature>
<gene>
    <name evidence="3" type="ORF">DL546_004145</name>
</gene>
<feature type="region of interest" description="Disordered" evidence="2">
    <location>
        <begin position="346"/>
        <end position="418"/>
    </location>
</feature>
<keyword evidence="4" id="KW-1185">Reference proteome</keyword>
<organism evidence="3 4">
    <name type="scientific">Coniochaeta pulveracea</name>
    <dbReference type="NCBI Taxonomy" id="177199"/>
    <lineage>
        <taxon>Eukaryota</taxon>
        <taxon>Fungi</taxon>
        <taxon>Dikarya</taxon>
        <taxon>Ascomycota</taxon>
        <taxon>Pezizomycotina</taxon>
        <taxon>Sordariomycetes</taxon>
        <taxon>Sordariomycetidae</taxon>
        <taxon>Coniochaetales</taxon>
        <taxon>Coniochaetaceae</taxon>
        <taxon>Coniochaeta</taxon>
    </lineage>
</organism>
<dbReference type="Gene3D" id="3.40.50.150">
    <property type="entry name" value="Vaccinia Virus protein VP39"/>
    <property type="match status" value="1"/>
</dbReference>
<reference evidence="3 4" key="1">
    <citation type="submission" date="2018-08" db="EMBL/GenBank/DDBJ databases">
        <title>Draft genome of the lignicolous fungus Coniochaeta pulveracea.</title>
        <authorList>
            <person name="Borstlap C.J."/>
            <person name="De Witt R.N."/>
            <person name="Botha A."/>
            <person name="Volschenk H."/>
        </authorList>
    </citation>
    <scope>NUCLEOTIDE SEQUENCE [LARGE SCALE GENOMIC DNA]</scope>
    <source>
        <strain evidence="3 4">CAB683</strain>
    </source>
</reference>
<sequence length="418" mass="45760">MAADETTRSPTTPAPATPAPEQHEHHVEVIEAQTDRGHDSDLEPLDFDAESSNTSITSSIYKHQFENGRRYHCYRGGRYPIPNDDIEQNREDMKHSMVLELTDGKLVHAPIGDHPQKVIDLGTGTGIWAIDFADQYPSAEVTGVDLSPIQPAWVPPNAKFVVDDVEDEWLAGDDHDLVFARNLAPLIKDFPTLLRRAYDNIKPGGWIETQDFSANVDCDDGTMPVDHPLAVFWDKFEQAMRLFGPELRIAPRIGQLMEEAGFVNVQKKVFKVPVGTWPLDRTLRLVGLYMKTVTADLLGAVGAKPLQAMGMSDAEIQVFLATVRKALEDEKVHAYGRFYVWSGQKPGGEGKGKTVPKIETARTEVGEPSTEKSGTEKAETKEVGAEKTGPETTGAGSSAAGKTATGKTATEKPENTLA</sequence>
<evidence type="ECO:0000313" key="3">
    <source>
        <dbReference type="EMBL" id="RKU41216.1"/>
    </source>
</evidence>
<dbReference type="InterPro" id="IPR029063">
    <property type="entry name" value="SAM-dependent_MTases_sf"/>
</dbReference>
<dbReference type="OrthoDB" id="184880at2759"/>
<dbReference type="GO" id="GO:0008168">
    <property type="term" value="F:methyltransferase activity"/>
    <property type="evidence" value="ECO:0007669"/>
    <property type="project" value="TreeGrafter"/>
</dbReference>
<dbReference type="SUPFAM" id="SSF53335">
    <property type="entry name" value="S-adenosyl-L-methionine-dependent methyltransferases"/>
    <property type="match status" value="1"/>
</dbReference>
<feature type="compositionally biased region" description="Basic and acidic residues" evidence="2">
    <location>
        <begin position="409"/>
        <end position="418"/>
    </location>
</feature>
<dbReference type="PANTHER" id="PTHR43591">
    <property type="entry name" value="METHYLTRANSFERASE"/>
    <property type="match status" value="1"/>
</dbReference>
<dbReference type="STRING" id="177199.A0A420Y006"/>